<dbReference type="Pfam" id="PF14103">
    <property type="entry name" value="DUF4276"/>
    <property type="match status" value="1"/>
</dbReference>
<dbReference type="EMBL" id="LWCR01000046">
    <property type="protein sequence ID" value="OAN25148.1"/>
    <property type="molecule type" value="Genomic_DNA"/>
</dbReference>
<name>A0A178L5X8_9PSED</name>
<evidence type="ECO:0008006" key="3">
    <source>
        <dbReference type="Google" id="ProtNLM"/>
    </source>
</evidence>
<evidence type="ECO:0000313" key="2">
    <source>
        <dbReference type="Proteomes" id="UP000078356"/>
    </source>
</evidence>
<proteinExistence type="predicted"/>
<reference evidence="1 2" key="1">
    <citation type="submission" date="2016-04" db="EMBL/GenBank/DDBJ databases">
        <title>Draft Genome Sequences of Staphylococcus capitis Strain H36, S. capitis Strain H65, S. cohnii Strain H62, S. hominis Strain H69, Mycobacterium iranicum Strain H39, Plantibacter sp. Strain H53, Pseudomonas oryzihabitans Strain H72, and Microbacterium sp. Strain H83, isolated from residential settings.</title>
        <authorList>
            <person name="Lymperopoulou D."/>
            <person name="Adams R.I."/>
            <person name="Lindow S."/>
            <person name="Coil D.A."/>
            <person name="Jospin G."/>
            <person name="Eisen J.A."/>
        </authorList>
    </citation>
    <scope>NUCLEOTIDE SEQUENCE [LARGE SCALE GENOMIC DNA]</scope>
    <source>
        <strain evidence="1 2">H72</strain>
    </source>
</reference>
<sequence length="207" mass="22979">MVRLYVEGGGESAALNTACREGFSKFLQKAKRAGRMPRIIACGSRRNAYESFCIAIRNGQAAMLLVDSEEGVLAVAQPGSKQQSQAWRPWLHLKNRQGDGWAMPQGSKDMQCHLMVQCMEAWLLADPQALEDFFGQGFRRTALPAIDGRLEEIDKDRLYQALAKATAKCKTKSRYGKGEHSFKLLGLIDPSKVTAASPWAKRFIDAL</sequence>
<evidence type="ECO:0000313" key="1">
    <source>
        <dbReference type="EMBL" id="OAN25148.1"/>
    </source>
</evidence>
<organism evidence="1 2">
    <name type="scientific">Pseudomonas oryzihabitans</name>
    <dbReference type="NCBI Taxonomy" id="47885"/>
    <lineage>
        <taxon>Bacteria</taxon>
        <taxon>Pseudomonadati</taxon>
        <taxon>Pseudomonadota</taxon>
        <taxon>Gammaproteobacteria</taxon>
        <taxon>Pseudomonadales</taxon>
        <taxon>Pseudomonadaceae</taxon>
        <taxon>Pseudomonas</taxon>
    </lineage>
</organism>
<dbReference type="Proteomes" id="UP000078356">
    <property type="component" value="Unassembled WGS sequence"/>
</dbReference>
<dbReference type="InterPro" id="IPR025455">
    <property type="entry name" value="DUF4276"/>
</dbReference>
<comment type="caution">
    <text evidence="1">The sequence shown here is derived from an EMBL/GenBank/DDBJ whole genome shotgun (WGS) entry which is preliminary data.</text>
</comment>
<protein>
    <recommendedName>
        <fullName evidence="3">DUF4276 family protein</fullName>
    </recommendedName>
</protein>
<dbReference type="AlphaFoldDB" id="A0A178L5X8"/>
<accession>A0A178L5X8</accession>
<gene>
    <name evidence="1" type="ORF">A4V15_23615</name>
</gene>